<reference evidence="2" key="1">
    <citation type="submission" date="2023-05" db="EMBL/GenBank/DDBJ databases">
        <title>Nepenthes gracilis genome sequencing.</title>
        <authorList>
            <person name="Fukushima K."/>
        </authorList>
    </citation>
    <scope>NUCLEOTIDE SEQUENCE</scope>
    <source>
        <strain evidence="2">SING2019-196</strain>
    </source>
</reference>
<dbReference type="AlphaFoldDB" id="A0AAD3T119"/>
<evidence type="ECO:0000313" key="3">
    <source>
        <dbReference type="Proteomes" id="UP001279734"/>
    </source>
</evidence>
<organism evidence="2 3">
    <name type="scientific">Nepenthes gracilis</name>
    <name type="common">Slender pitcher plant</name>
    <dbReference type="NCBI Taxonomy" id="150966"/>
    <lineage>
        <taxon>Eukaryota</taxon>
        <taxon>Viridiplantae</taxon>
        <taxon>Streptophyta</taxon>
        <taxon>Embryophyta</taxon>
        <taxon>Tracheophyta</taxon>
        <taxon>Spermatophyta</taxon>
        <taxon>Magnoliopsida</taxon>
        <taxon>eudicotyledons</taxon>
        <taxon>Gunneridae</taxon>
        <taxon>Pentapetalae</taxon>
        <taxon>Caryophyllales</taxon>
        <taxon>Nepenthaceae</taxon>
        <taxon>Nepenthes</taxon>
    </lineage>
</organism>
<evidence type="ECO:0000313" key="2">
    <source>
        <dbReference type="EMBL" id="GMH21008.1"/>
    </source>
</evidence>
<feature type="signal peptide" evidence="1">
    <location>
        <begin position="1"/>
        <end position="36"/>
    </location>
</feature>
<evidence type="ECO:0008006" key="4">
    <source>
        <dbReference type="Google" id="ProtNLM"/>
    </source>
</evidence>
<dbReference type="Proteomes" id="UP001279734">
    <property type="component" value="Unassembled WGS sequence"/>
</dbReference>
<comment type="caution">
    <text evidence="2">The sequence shown here is derived from an EMBL/GenBank/DDBJ whole genome shotgun (WGS) entry which is preliminary data.</text>
</comment>
<sequence>MKWHIYGFAIITLSDPTFRVWWSLLSLLFFLGVSLADSPVYAGCLCGRVGLAYPENSENFKGSLQDLVFEASLLSHVPCVDLCDLCIFADNTRSARN</sequence>
<proteinExistence type="predicted"/>
<dbReference type="EMBL" id="BSYO01000022">
    <property type="protein sequence ID" value="GMH21008.1"/>
    <property type="molecule type" value="Genomic_DNA"/>
</dbReference>
<protein>
    <recommendedName>
        <fullName evidence="4">Secreted protein</fullName>
    </recommendedName>
</protein>
<gene>
    <name evidence="2" type="ORF">Nepgr_022850</name>
</gene>
<feature type="chain" id="PRO_5042214574" description="Secreted protein" evidence="1">
    <location>
        <begin position="37"/>
        <end position="97"/>
    </location>
</feature>
<keyword evidence="1" id="KW-0732">Signal</keyword>
<name>A0AAD3T119_NEPGR</name>
<keyword evidence="3" id="KW-1185">Reference proteome</keyword>
<accession>A0AAD3T119</accession>
<evidence type="ECO:0000256" key="1">
    <source>
        <dbReference type="SAM" id="SignalP"/>
    </source>
</evidence>